<organism evidence="4 5">
    <name type="scientific">Polyangium mundeleinium</name>
    <dbReference type="NCBI Taxonomy" id="2995306"/>
    <lineage>
        <taxon>Bacteria</taxon>
        <taxon>Pseudomonadati</taxon>
        <taxon>Myxococcota</taxon>
        <taxon>Polyangia</taxon>
        <taxon>Polyangiales</taxon>
        <taxon>Polyangiaceae</taxon>
        <taxon>Polyangium</taxon>
    </lineage>
</organism>
<comment type="caution">
    <text evidence="4">The sequence shown here is derived from an EMBL/GenBank/DDBJ whole genome shotgun (WGS) entry which is preliminary data.</text>
</comment>
<feature type="domain" description="NAD-dependent epimerase/dehydratase" evidence="3">
    <location>
        <begin position="56"/>
        <end position="272"/>
    </location>
</feature>
<dbReference type="EMBL" id="JAQNDO010000001">
    <property type="protein sequence ID" value="MDC0749039.1"/>
    <property type="molecule type" value="Genomic_DNA"/>
</dbReference>
<dbReference type="PANTHER" id="PTHR48079:SF6">
    <property type="entry name" value="NAD(P)-BINDING DOMAIN-CONTAINING PROTEIN-RELATED"/>
    <property type="match status" value="1"/>
</dbReference>
<name>A0ABT5F635_9BACT</name>
<dbReference type="InterPro" id="IPR006311">
    <property type="entry name" value="TAT_signal"/>
</dbReference>
<dbReference type="Proteomes" id="UP001221411">
    <property type="component" value="Unassembled WGS sequence"/>
</dbReference>
<dbReference type="InterPro" id="IPR001509">
    <property type="entry name" value="Epimerase_deHydtase"/>
</dbReference>
<dbReference type="PROSITE" id="PS51257">
    <property type="entry name" value="PROKAR_LIPOPROTEIN"/>
    <property type="match status" value="1"/>
</dbReference>
<dbReference type="PANTHER" id="PTHR48079">
    <property type="entry name" value="PROTEIN YEEZ"/>
    <property type="match status" value="1"/>
</dbReference>
<dbReference type="PROSITE" id="PS51318">
    <property type="entry name" value="TAT"/>
    <property type="match status" value="1"/>
</dbReference>
<reference evidence="4 5" key="1">
    <citation type="submission" date="2022-11" db="EMBL/GenBank/DDBJ databases">
        <title>Minimal conservation of predation-associated metabolite biosynthetic gene clusters underscores biosynthetic potential of Myxococcota including descriptions for ten novel species: Archangium lansinium sp. nov., Myxococcus landrumus sp. nov., Nannocystis bai.</title>
        <authorList>
            <person name="Ahearne A."/>
            <person name="Stevens C."/>
            <person name="Dowd S."/>
        </authorList>
    </citation>
    <scope>NUCLEOTIDE SEQUENCE [LARGE SCALE GENOMIC DNA]</scope>
    <source>
        <strain evidence="4 5">RJM3</strain>
    </source>
</reference>
<feature type="region of interest" description="Disordered" evidence="1">
    <location>
        <begin position="21"/>
        <end position="49"/>
    </location>
</feature>
<dbReference type="InterPro" id="IPR051783">
    <property type="entry name" value="NAD(P)-dependent_oxidoreduct"/>
</dbReference>
<dbReference type="InterPro" id="IPR036291">
    <property type="entry name" value="NAD(P)-bd_dom_sf"/>
</dbReference>
<keyword evidence="5" id="KW-1185">Reference proteome</keyword>
<evidence type="ECO:0000313" key="4">
    <source>
        <dbReference type="EMBL" id="MDC0749039.1"/>
    </source>
</evidence>
<dbReference type="Pfam" id="PF01370">
    <property type="entry name" value="Epimerase"/>
    <property type="match status" value="1"/>
</dbReference>
<dbReference type="RefSeq" id="WP_271928442.1">
    <property type="nucleotide sequence ID" value="NZ_JAQNDO010000001.1"/>
</dbReference>
<dbReference type="SUPFAM" id="SSF51735">
    <property type="entry name" value="NAD(P)-binding Rossmann-fold domains"/>
    <property type="match status" value="1"/>
</dbReference>
<feature type="chain" id="PRO_5046037345" evidence="2">
    <location>
        <begin position="24"/>
        <end position="397"/>
    </location>
</feature>
<evidence type="ECO:0000256" key="1">
    <source>
        <dbReference type="SAM" id="MobiDB-lite"/>
    </source>
</evidence>
<gene>
    <name evidence="4" type="ORF">POL67_47360</name>
</gene>
<sequence length="397" mass="42222">MIKRRSFLVGSLAAAASTTFGCASQPPPPPADPAGAAGAGAGAAPPPPTNQKKSLLILGGTGFVGPAVVEAARARGFAITLFNRGKTRPELFPDIEKLRGNRDPNKDEGLKALEGRSFDAVIDTSGYVPRIVRASAELLSKNVKQYIFISSISVYKDTSTPNMDETAAVGTMADPTVETMGKEFENYGPLKALCEQVAEKAMPGRVANVRPGYIVGPGDGTDRFTYWPLRVAKGGEMLVPGSANDPIQVIDVRDLAEWLVKLVADGTNGVFNATGPGTPLTMGGVIEASKKASPKSDVKLTWVPASWLKTKESGGGEPIDLPIWAPAEGETAGFHRVSVDRAQKAGLTFRPLDTTMTDLLAWFNALPAERQAKRRAGLSPEREAELLRAFHEESKKK</sequence>
<evidence type="ECO:0000313" key="5">
    <source>
        <dbReference type="Proteomes" id="UP001221411"/>
    </source>
</evidence>
<keyword evidence="2" id="KW-0732">Signal</keyword>
<dbReference type="Gene3D" id="3.40.50.720">
    <property type="entry name" value="NAD(P)-binding Rossmann-like Domain"/>
    <property type="match status" value="1"/>
</dbReference>
<evidence type="ECO:0000256" key="2">
    <source>
        <dbReference type="SAM" id="SignalP"/>
    </source>
</evidence>
<evidence type="ECO:0000259" key="3">
    <source>
        <dbReference type="Pfam" id="PF01370"/>
    </source>
</evidence>
<protein>
    <submittedName>
        <fullName evidence="4">NAD-dependent epimerase/dehydratase family protein</fullName>
    </submittedName>
</protein>
<accession>A0ABT5F635</accession>
<feature type="signal peptide" evidence="2">
    <location>
        <begin position="1"/>
        <end position="23"/>
    </location>
</feature>
<proteinExistence type="predicted"/>